<dbReference type="EMBL" id="QYBA01000064">
    <property type="protein sequence ID" value="TKY92187.1"/>
    <property type="molecule type" value="Genomic_DNA"/>
</dbReference>
<accession>A0AC61SBV0</accession>
<sequence length="292" mass="31626">LNLDECKEIGKLEMSKDVVITLNAMGVLAYFAFGFFFTSLYTLFTGEVGFNITSGTILGTIVISVTLIIGTIVLHELIHGVFMSKYGGKPSYGAGIAHYILPYFYATTKTIFTRNQFIVIAIAPLVVISLVAIGIMVAFPSIAHWMIIPFVLNGSGAVGDMWVIRNILRCPKHVLLEDQKSGLIIYGKETDKPMNISTTGFGSGFGKVFMLCIVATGLLMIIAPMTLDVLGVESFTIGPTSSFFTIFEYHSIGKGFEFRFFPVSVLAISVIVGLVYAIIKTGKPGNNAITGQ</sequence>
<organism evidence="1 2">
    <name type="scientific">Candidatus Methanomarinus sp</name>
    <dbReference type="NCBI Taxonomy" id="3386244"/>
    <lineage>
        <taxon>Archaea</taxon>
        <taxon>Methanobacteriati</taxon>
        <taxon>Methanobacteriota</taxon>
        <taxon>Stenosarchaea group</taxon>
        <taxon>Methanomicrobia</taxon>
        <taxon>Methanosarcinales</taxon>
        <taxon>ANME-2 cluster</taxon>
        <taxon>Candidatus Methanocomedenaceae</taxon>
        <taxon>Candidatus Methanomarinus</taxon>
    </lineage>
</organism>
<gene>
    <name evidence="1" type="ORF">C5S46_01940</name>
</gene>
<reference evidence="1" key="1">
    <citation type="submission" date="2018-09" db="EMBL/GenBank/DDBJ databases">
        <title>A genomic encyclopedia of anaerobic methanotrophic archaea.</title>
        <authorList>
            <person name="Skennerton C.T."/>
            <person name="Chadwick G.L."/>
            <person name="Laso-Perez R."/>
            <person name="Leu A.O."/>
            <person name="Speth D.R."/>
            <person name="Yu H."/>
            <person name="Morgan-Lang C."/>
            <person name="Hatzenpichler R."/>
            <person name="Goudeau D."/>
            <person name="Malmstrom R."/>
            <person name="Woyke T."/>
            <person name="Hallam S."/>
            <person name="Tyson G.W."/>
            <person name="Wegener G."/>
            <person name="Boetius A."/>
            <person name="Orphan V.J."/>
        </authorList>
    </citation>
    <scope>NUCLEOTIDE SEQUENCE</scope>
    <source>
        <strain evidence="1">CONS3730D10UFb2</strain>
    </source>
</reference>
<comment type="caution">
    <text evidence="1">The sequence shown here is derived from an EMBL/GenBank/DDBJ whole genome shotgun (WGS) entry which is preliminary data.</text>
</comment>
<feature type="non-terminal residue" evidence="1">
    <location>
        <position position="1"/>
    </location>
</feature>
<protein>
    <submittedName>
        <fullName evidence="1">DUF3267 domain-containing protein</fullName>
    </submittedName>
</protein>
<evidence type="ECO:0000313" key="2">
    <source>
        <dbReference type="Proteomes" id="UP000315423"/>
    </source>
</evidence>
<name>A0AC61SBV0_9EURY</name>
<evidence type="ECO:0000313" key="1">
    <source>
        <dbReference type="EMBL" id="TKY92187.1"/>
    </source>
</evidence>
<dbReference type="Proteomes" id="UP000315423">
    <property type="component" value="Unassembled WGS sequence"/>
</dbReference>
<proteinExistence type="predicted"/>